<dbReference type="SUPFAM" id="SSF56112">
    <property type="entry name" value="Protein kinase-like (PK-like)"/>
    <property type="match status" value="1"/>
</dbReference>
<dbReference type="PROSITE" id="PS50011">
    <property type="entry name" value="PROTEIN_KINASE_DOM"/>
    <property type="match status" value="1"/>
</dbReference>
<accession>A0A433A0U7</accession>
<dbReference type="OrthoDB" id="8693905at2759"/>
<dbReference type="PANTHER" id="PTHR48016">
    <property type="entry name" value="MAP KINASE KINASE KINASE SSK2-RELATED-RELATED"/>
    <property type="match status" value="1"/>
</dbReference>
<dbReference type="GO" id="GO:0005737">
    <property type="term" value="C:cytoplasm"/>
    <property type="evidence" value="ECO:0007669"/>
    <property type="project" value="TreeGrafter"/>
</dbReference>
<sequence length="96" mass="10623">YSPSALRSPFLSRHIQQLGDCIGKGAYGAVYRGLNMTTGETVAIKKLKLSNIPKSELNVMMVREICSVTVLVHAHPNIVKYIGYVKTPDHLNIILE</sequence>
<dbReference type="PROSITE" id="PS00107">
    <property type="entry name" value="PROTEIN_KINASE_ATP"/>
    <property type="match status" value="1"/>
</dbReference>
<dbReference type="InterPro" id="IPR000719">
    <property type="entry name" value="Prot_kinase_dom"/>
</dbReference>
<organism evidence="7 8">
    <name type="scientific">Jimgerdemannia flammicorona</name>
    <dbReference type="NCBI Taxonomy" id="994334"/>
    <lineage>
        <taxon>Eukaryota</taxon>
        <taxon>Fungi</taxon>
        <taxon>Fungi incertae sedis</taxon>
        <taxon>Mucoromycota</taxon>
        <taxon>Mucoromycotina</taxon>
        <taxon>Endogonomycetes</taxon>
        <taxon>Endogonales</taxon>
        <taxon>Endogonaceae</taxon>
        <taxon>Jimgerdemannia</taxon>
    </lineage>
</organism>
<dbReference type="GO" id="GO:0005524">
    <property type="term" value="F:ATP binding"/>
    <property type="evidence" value="ECO:0007669"/>
    <property type="project" value="UniProtKB-UniRule"/>
</dbReference>
<dbReference type="InterPro" id="IPR017441">
    <property type="entry name" value="Protein_kinase_ATP_BS"/>
</dbReference>
<dbReference type="Pfam" id="PF00069">
    <property type="entry name" value="Pkinase"/>
    <property type="match status" value="1"/>
</dbReference>
<keyword evidence="4 5" id="KW-0067">ATP-binding</keyword>
<evidence type="ECO:0000259" key="6">
    <source>
        <dbReference type="PROSITE" id="PS50011"/>
    </source>
</evidence>
<proteinExistence type="predicted"/>
<dbReference type="PANTHER" id="PTHR48016:SF4">
    <property type="entry name" value="PROTEIN KINASE DOMAIN-CONTAINING PROTEIN"/>
    <property type="match status" value="1"/>
</dbReference>
<keyword evidence="1" id="KW-0808">Transferase</keyword>
<dbReference type="GO" id="GO:0004709">
    <property type="term" value="F:MAP kinase kinase kinase activity"/>
    <property type="evidence" value="ECO:0007669"/>
    <property type="project" value="TreeGrafter"/>
</dbReference>
<dbReference type="AlphaFoldDB" id="A0A433A0U7"/>
<keyword evidence="3 7" id="KW-0418">Kinase</keyword>
<evidence type="ECO:0000256" key="4">
    <source>
        <dbReference type="ARBA" id="ARBA00022840"/>
    </source>
</evidence>
<gene>
    <name evidence="7" type="ORF">BC936DRAFT_142204</name>
</gene>
<keyword evidence="8" id="KW-1185">Reference proteome</keyword>
<feature type="domain" description="Protein kinase" evidence="6">
    <location>
        <begin position="16"/>
        <end position="96"/>
    </location>
</feature>
<evidence type="ECO:0000256" key="3">
    <source>
        <dbReference type="ARBA" id="ARBA00022777"/>
    </source>
</evidence>
<name>A0A433A0U7_9FUNG</name>
<dbReference type="Gene3D" id="3.30.200.20">
    <property type="entry name" value="Phosphorylase Kinase, domain 1"/>
    <property type="match status" value="1"/>
</dbReference>
<evidence type="ECO:0000313" key="8">
    <source>
        <dbReference type="Proteomes" id="UP000268093"/>
    </source>
</evidence>
<protein>
    <submittedName>
        <fullName evidence="7">Kinase-like domain-containing protein</fullName>
    </submittedName>
</protein>
<keyword evidence="2 5" id="KW-0547">Nucleotide-binding</keyword>
<feature type="non-terminal residue" evidence="7">
    <location>
        <position position="1"/>
    </location>
</feature>
<dbReference type="Proteomes" id="UP000268093">
    <property type="component" value="Unassembled WGS sequence"/>
</dbReference>
<feature type="binding site" evidence="5">
    <location>
        <position position="46"/>
    </location>
    <ligand>
        <name>ATP</name>
        <dbReference type="ChEBI" id="CHEBI:30616"/>
    </ligand>
</feature>
<evidence type="ECO:0000313" key="7">
    <source>
        <dbReference type="EMBL" id="RUO96324.1"/>
    </source>
</evidence>
<comment type="caution">
    <text evidence="7">The sequence shown here is derived from an EMBL/GenBank/DDBJ whole genome shotgun (WGS) entry which is preliminary data.</text>
</comment>
<dbReference type="InterPro" id="IPR011009">
    <property type="entry name" value="Kinase-like_dom_sf"/>
</dbReference>
<reference evidence="7 8" key="1">
    <citation type="journal article" date="2018" name="New Phytol.">
        <title>Phylogenomics of Endogonaceae and evolution of mycorrhizas within Mucoromycota.</title>
        <authorList>
            <person name="Chang Y."/>
            <person name="Desiro A."/>
            <person name="Na H."/>
            <person name="Sandor L."/>
            <person name="Lipzen A."/>
            <person name="Clum A."/>
            <person name="Barry K."/>
            <person name="Grigoriev I.V."/>
            <person name="Martin F.M."/>
            <person name="Stajich J.E."/>
            <person name="Smith M.E."/>
            <person name="Bonito G."/>
            <person name="Spatafora J.W."/>
        </authorList>
    </citation>
    <scope>NUCLEOTIDE SEQUENCE [LARGE SCALE GENOMIC DNA]</scope>
    <source>
        <strain evidence="7 8">GMNB39</strain>
    </source>
</reference>
<evidence type="ECO:0000256" key="2">
    <source>
        <dbReference type="ARBA" id="ARBA00022741"/>
    </source>
</evidence>
<dbReference type="InterPro" id="IPR050538">
    <property type="entry name" value="MAP_kinase_kinase_kinase"/>
</dbReference>
<evidence type="ECO:0000256" key="5">
    <source>
        <dbReference type="PROSITE-ProRule" id="PRU10141"/>
    </source>
</evidence>
<evidence type="ECO:0000256" key="1">
    <source>
        <dbReference type="ARBA" id="ARBA00022679"/>
    </source>
</evidence>
<dbReference type="EMBL" id="RBNI01021968">
    <property type="protein sequence ID" value="RUO96324.1"/>
    <property type="molecule type" value="Genomic_DNA"/>
</dbReference>